<evidence type="ECO:0000259" key="2">
    <source>
        <dbReference type="PROSITE" id="PS51457"/>
    </source>
</evidence>
<dbReference type="GO" id="GO:0003677">
    <property type="term" value="F:DNA binding"/>
    <property type="evidence" value="ECO:0007669"/>
    <property type="project" value="InterPro"/>
</dbReference>
<protein>
    <recommendedName>
        <fullName evidence="2">BEN domain-containing protein</fullName>
    </recommendedName>
</protein>
<accession>A0A9Q1H6C5</accession>
<feature type="compositionally biased region" description="Polar residues" evidence="1">
    <location>
        <begin position="512"/>
        <end position="522"/>
    </location>
</feature>
<dbReference type="EMBL" id="JAIZAY010000010">
    <property type="protein sequence ID" value="KAJ8034829.1"/>
    <property type="molecule type" value="Genomic_DNA"/>
</dbReference>
<comment type="caution">
    <text evidence="3">The sequence shown here is derived from an EMBL/GenBank/DDBJ whole genome shotgun (WGS) entry which is preliminary data.</text>
</comment>
<evidence type="ECO:0000313" key="3">
    <source>
        <dbReference type="EMBL" id="KAJ8034829.1"/>
    </source>
</evidence>
<feature type="region of interest" description="Disordered" evidence="1">
    <location>
        <begin position="121"/>
        <end position="152"/>
    </location>
</feature>
<organism evidence="3 4">
    <name type="scientific">Holothuria leucospilota</name>
    <name type="common">Black long sea cucumber</name>
    <name type="synonym">Mertensiothuria leucospilota</name>
    <dbReference type="NCBI Taxonomy" id="206669"/>
    <lineage>
        <taxon>Eukaryota</taxon>
        <taxon>Metazoa</taxon>
        <taxon>Echinodermata</taxon>
        <taxon>Eleutherozoa</taxon>
        <taxon>Echinozoa</taxon>
        <taxon>Holothuroidea</taxon>
        <taxon>Aspidochirotacea</taxon>
        <taxon>Aspidochirotida</taxon>
        <taxon>Holothuriidae</taxon>
        <taxon>Holothuria</taxon>
    </lineage>
</organism>
<sequence length="655" mass="72603">MITGNQWTGEVKVYDMAEVFTYSHFKEKLASTLQTDECAKLTNFFKIPKDQTDPILSSYKPSENLLYALEGKGILQPNNVETLREAFVDLEINTFCLYLTEIYQKTRVHLPSSHSHAPLFPAPRNSFNRFQDKRPHNEPDYSVSGNELSGKRTDAVNSGEILCMEEVSVRTEVNVSHRQADLLLDQVQVSSGQLMEEDPSPYPTSVPCESLALGIGPSQGASSGRATMGMAMTLLAGPPSINPTGPPFVSGLSTEVAGPSTVMTRTSSLMIASSPAPAGPFVGVASSSVVGPVVPRVVESSGIQKASRLMASSLANARQALYPLDTPSTLSESTTFHKVSTAVAASPQNCFDSLCSIGISNRIEPVVSPLIAQQTGLIQQYNSFQPVEHQEEQGLQGRNEIIRQVDNPIVHQNAQPLVQKQGNNVLQQMDCETRQCEPFPSNLAKRQNEAHTCRKECETYATINQGFSKEMKTAVESCVHNVVSPFLKDINDKLGQLLGSSNKRCRQEDIPGTSSQSENASDATARARDSPDSEPNQEVMSAWESLSEYDRMAVQAFRGMTDDRAELVRRLVEMVFTEEERHNQNCFGKSGKQKLDGNKLRKIRHITFYLCPIITKNTDNDKLILEDIEWKRLCEVIDKANRHFREKLKRQGRER</sequence>
<dbReference type="PROSITE" id="PS51457">
    <property type="entry name" value="BEN"/>
    <property type="match status" value="1"/>
</dbReference>
<feature type="region of interest" description="Disordered" evidence="1">
    <location>
        <begin position="502"/>
        <end position="537"/>
    </location>
</feature>
<keyword evidence="4" id="KW-1185">Reference proteome</keyword>
<feature type="domain" description="BEN" evidence="2">
    <location>
        <begin position="535"/>
        <end position="655"/>
    </location>
</feature>
<dbReference type="AlphaFoldDB" id="A0A9Q1H6C5"/>
<gene>
    <name evidence="3" type="ORF">HOLleu_21834</name>
</gene>
<feature type="compositionally biased region" description="Basic and acidic residues" evidence="1">
    <location>
        <begin position="130"/>
        <end position="139"/>
    </location>
</feature>
<evidence type="ECO:0000256" key="1">
    <source>
        <dbReference type="SAM" id="MobiDB-lite"/>
    </source>
</evidence>
<reference evidence="3" key="1">
    <citation type="submission" date="2021-10" db="EMBL/GenBank/DDBJ databases">
        <title>Tropical sea cucumber genome reveals ecological adaptation and Cuvierian tubules defense mechanism.</title>
        <authorList>
            <person name="Chen T."/>
        </authorList>
    </citation>
    <scope>NUCLEOTIDE SEQUENCE</scope>
    <source>
        <strain evidence="3">Nanhai2018</strain>
        <tissue evidence="3">Muscle</tissue>
    </source>
</reference>
<proteinExistence type="predicted"/>
<dbReference type="InterPro" id="IPR018379">
    <property type="entry name" value="BEN_domain"/>
</dbReference>
<evidence type="ECO:0000313" key="4">
    <source>
        <dbReference type="Proteomes" id="UP001152320"/>
    </source>
</evidence>
<dbReference type="Proteomes" id="UP001152320">
    <property type="component" value="Chromosome 10"/>
</dbReference>
<dbReference type="Pfam" id="PF10523">
    <property type="entry name" value="BEN"/>
    <property type="match status" value="1"/>
</dbReference>
<name>A0A9Q1H6C5_HOLLE</name>